<evidence type="ECO:0000313" key="3">
    <source>
        <dbReference type="Proteomes" id="UP000188533"/>
    </source>
</evidence>
<feature type="region of interest" description="Disordered" evidence="1">
    <location>
        <begin position="1"/>
        <end position="53"/>
    </location>
</feature>
<reference evidence="2 3" key="2">
    <citation type="submission" date="2017-02" db="EMBL/GenBank/DDBJ databases">
        <title>A genome survey and senescence transcriptome analysis in Lentinula edodes.</title>
        <authorList>
            <person name="Sakamoto Y."/>
            <person name="Nakade K."/>
            <person name="Sato S."/>
            <person name="Yoshida Y."/>
            <person name="Miyazaki K."/>
            <person name="Natsume S."/>
            <person name="Konno N."/>
        </authorList>
    </citation>
    <scope>NUCLEOTIDE SEQUENCE [LARGE SCALE GENOMIC DNA]</scope>
    <source>
        <strain evidence="2 3">NBRC 111202</strain>
    </source>
</reference>
<evidence type="ECO:0000313" key="2">
    <source>
        <dbReference type="EMBL" id="GAW07006.1"/>
    </source>
</evidence>
<sequence>MDKDKDNDYPLDYDGGTDELVNSQPLQDDDTDNNRSQTVPEEDFQISTDYDHEPSSAIAPTVFLSDPAALASHMLQLSRALRRWAQPSRVTTNPSPVRPGSKMVLG</sequence>
<proteinExistence type="predicted"/>
<gene>
    <name evidence="2" type="ORF">LENED_008967</name>
</gene>
<comment type="caution">
    <text evidence="2">The sequence shown here is derived from an EMBL/GenBank/DDBJ whole genome shotgun (WGS) entry which is preliminary data.</text>
</comment>
<evidence type="ECO:0000256" key="1">
    <source>
        <dbReference type="SAM" id="MobiDB-lite"/>
    </source>
</evidence>
<dbReference type="AlphaFoldDB" id="A0A1Q3EIJ9"/>
<organism evidence="2 3">
    <name type="scientific">Lentinula edodes</name>
    <name type="common">Shiitake mushroom</name>
    <name type="synonym">Lentinus edodes</name>
    <dbReference type="NCBI Taxonomy" id="5353"/>
    <lineage>
        <taxon>Eukaryota</taxon>
        <taxon>Fungi</taxon>
        <taxon>Dikarya</taxon>
        <taxon>Basidiomycota</taxon>
        <taxon>Agaricomycotina</taxon>
        <taxon>Agaricomycetes</taxon>
        <taxon>Agaricomycetidae</taxon>
        <taxon>Agaricales</taxon>
        <taxon>Marasmiineae</taxon>
        <taxon>Omphalotaceae</taxon>
        <taxon>Lentinula</taxon>
    </lineage>
</organism>
<dbReference type="Proteomes" id="UP000188533">
    <property type="component" value="Unassembled WGS sequence"/>
</dbReference>
<keyword evidence="3" id="KW-1185">Reference proteome</keyword>
<feature type="region of interest" description="Disordered" evidence="1">
    <location>
        <begin position="84"/>
        <end position="106"/>
    </location>
</feature>
<dbReference type="EMBL" id="BDGU01000387">
    <property type="protein sequence ID" value="GAW07006.1"/>
    <property type="molecule type" value="Genomic_DNA"/>
</dbReference>
<accession>A0A1Q3EIJ9</accession>
<name>A0A1Q3EIJ9_LENED</name>
<reference evidence="2 3" key="1">
    <citation type="submission" date="2016-08" db="EMBL/GenBank/DDBJ databases">
        <authorList>
            <consortium name="Lentinula edodes genome sequencing consortium"/>
            <person name="Sakamoto Y."/>
            <person name="Nakade K."/>
            <person name="Sato S."/>
            <person name="Yoshida Y."/>
            <person name="Miyazaki K."/>
            <person name="Natsume S."/>
            <person name="Konno N."/>
        </authorList>
    </citation>
    <scope>NUCLEOTIDE SEQUENCE [LARGE SCALE GENOMIC DNA]</scope>
    <source>
        <strain evidence="2 3">NBRC 111202</strain>
    </source>
</reference>
<protein>
    <submittedName>
        <fullName evidence="2">Uncharacterized protein</fullName>
    </submittedName>
</protein>